<dbReference type="GO" id="GO:0005524">
    <property type="term" value="F:ATP binding"/>
    <property type="evidence" value="ECO:0007669"/>
    <property type="project" value="UniProtKB-KW"/>
</dbReference>
<dbReference type="STRING" id="128944.AWM75_00490"/>
<evidence type="ECO:0000313" key="2">
    <source>
        <dbReference type="Proteomes" id="UP000062260"/>
    </source>
</evidence>
<dbReference type="InterPro" id="IPR003593">
    <property type="entry name" value="AAA+_ATPase"/>
</dbReference>
<keyword evidence="2" id="KW-1185">Reference proteome</keyword>
<proteinExistence type="predicted"/>
<sequence length="298" mass="32991">MLAVSHLSKSFGSVQAVDDLSFTVKPGEIMGLIGQNGSGKTTTFRMILQLLVPDQGEVTWQGQQMSSQFFDQLGYLPEERGLYPKLTVEEQIVYFAQLRGMAKDEVLAVIDQWLADFQVKGQRQDKIQSLSKGNQQKVQLITTLIHQPKLIILDEPFSGLDPVNAGLLEAGVQRASQAGAAIIFSSHNMDNVGKLCDHLVMLQNGQTLLQGELQAIRQQFGQTRLFVETDWSDQDLLALPGVSAVHHENNGMQKLILSDPDQGPAIFNQLSQGHYIKTFSQQPPSLEEIFKMKAGEKS</sequence>
<reference evidence="2" key="2">
    <citation type="submission" date="2016-01" db="EMBL/GenBank/DDBJ databases">
        <title>Six Aerococcus type strain genome sequencing and assembly using PacBio and Illumina Hiseq.</title>
        <authorList>
            <person name="Carkaci D."/>
            <person name="Dargis R."/>
            <person name="Nielsen X.C."/>
            <person name="Skovgaard O."/>
            <person name="Fuursted K."/>
            <person name="Christensen J.J."/>
        </authorList>
    </citation>
    <scope>NUCLEOTIDE SEQUENCE [LARGE SCALE GENOMIC DNA]</scope>
    <source>
        <strain evidence="2">CCUG42038B</strain>
    </source>
</reference>
<organism evidence="1 2">
    <name type="scientific">Aerococcus urinaehominis</name>
    <dbReference type="NCBI Taxonomy" id="128944"/>
    <lineage>
        <taxon>Bacteria</taxon>
        <taxon>Bacillati</taxon>
        <taxon>Bacillota</taxon>
        <taxon>Bacilli</taxon>
        <taxon>Lactobacillales</taxon>
        <taxon>Aerococcaceae</taxon>
        <taxon>Aerococcus</taxon>
    </lineage>
</organism>
<dbReference type="InterPro" id="IPR051782">
    <property type="entry name" value="ABC_Transporter_VariousFunc"/>
</dbReference>
<gene>
    <name evidence="1" type="ORF">AWM75_00490</name>
</gene>
<dbReference type="InterPro" id="IPR017871">
    <property type="entry name" value="ABC_transporter-like_CS"/>
</dbReference>
<accession>A0A109RHH1</accession>
<dbReference type="EMBL" id="CP014163">
    <property type="protein sequence ID" value="AMB98560.1"/>
    <property type="molecule type" value="Genomic_DNA"/>
</dbReference>
<protein>
    <submittedName>
        <fullName evidence="1">Sodium ABC transporter ATP-binding protein</fullName>
    </submittedName>
</protein>
<dbReference type="OrthoDB" id="9801987at2"/>
<keyword evidence="1" id="KW-0547">Nucleotide-binding</keyword>
<dbReference type="Gene3D" id="3.40.50.300">
    <property type="entry name" value="P-loop containing nucleotide triphosphate hydrolases"/>
    <property type="match status" value="1"/>
</dbReference>
<dbReference type="Proteomes" id="UP000062260">
    <property type="component" value="Chromosome"/>
</dbReference>
<dbReference type="SMART" id="SM00382">
    <property type="entry name" value="AAA"/>
    <property type="match status" value="1"/>
</dbReference>
<dbReference type="RefSeq" id="WP_067977219.1">
    <property type="nucleotide sequence ID" value="NZ_CP014163.1"/>
</dbReference>
<dbReference type="InterPro" id="IPR003439">
    <property type="entry name" value="ABC_transporter-like_ATP-bd"/>
</dbReference>
<dbReference type="PROSITE" id="PS50893">
    <property type="entry name" value="ABC_TRANSPORTER_2"/>
    <property type="match status" value="1"/>
</dbReference>
<dbReference type="PANTHER" id="PTHR42939">
    <property type="entry name" value="ABC TRANSPORTER ATP-BINDING PROTEIN ALBC-RELATED"/>
    <property type="match status" value="1"/>
</dbReference>
<name>A0A109RHH1_9LACT</name>
<dbReference type="AlphaFoldDB" id="A0A109RHH1"/>
<dbReference type="GO" id="GO:0016887">
    <property type="term" value="F:ATP hydrolysis activity"/>
    <property type="evidence" value="ECO:0007669"/>
    <property type="project" value="InterPro"/>
</dbReference>
<dbReference type="SUPFAM" id="SSF52540">
    <property type="entry name" value="P-loop containing nucleoside triphosphate hydrolases"/>
    <property type="match status" value="1"/>
</dbReference>
<dbReference type="PROSITE" id="PS00211">
    <property type="entry name" value="ABC_TRANSPORTER_1"/>
    <property type="match status" value="1"/>
</dbReference>
<dbReference type="KEGG" id="auh:AWM75_00490"/>
<dbReference type="InterPro" id="IPR025302">
    <property type="entry name" value="DrrA1/2-like_C"/>
</dbReference>
<evidence type="ECO:0000313" key="1">
    <source>
        <dbReference type="EMBL" id="AMB98560.1"/>
    </source>
</evidence>
<dbReference type="Pfam" id="PF00005">
    <property type="entry name" value="ABC_tran"/>
    <property type="match status" value="1"/>
</dbReference>
<reference evidence="1 2" key="1">
    <citation type="journal article" date="2016" name="Genome Announc.">
        <title>Complete Genome Sequences of Aerococcus christensenii CCUG 28831T, Aerococcus sanguinicola CCUG 43001T, Aerococcus urinae CCUG 36881T, Aerococcus urinaeequi CCUG 28094T, Aerococcus urinaehominis CCUG 42038 BT, and Aerococcus viridans CCUG 4311T.</title>
        <authorList>
            <person name="Carkaci D."/>
            <person name="Dargis R."/>
            <person name="Nielsen X.C."/>
            <person name="Skovgaard O."/>
            <person name="Fuursted K."/>
            <person name="Christensen J.J."/>
        </authorList>
    </citation>
    <scope>NUCLEOTIDE SEQUENCE [LARGE SCALE GENOMIC DNA]</scope>
    <source>
        <strain evidence="1 2">CCUG42038B</strain>
    </source>
</reference>
<keyword evidence="1" id="KW-0067">ATP-binding</keyword>
<dbReference type="InterPro" id="IPR027417">
    <property type="entry name" value="P-loop_NTPase"/>
</dbReference>
<dbReference type="Pfam" id="PF13732">
    <property type="entry name" value="DrrA1-3_C"/>
    <property type="match status" value="1"/>
</dbReference>
<dbReference type="PANTHER" id="PTHR42939:SF1">
    <property type="entry name" value="ABC TRANSPORTER ATP-BINDING PROTEIN ALBC-RELATED"/>
    <property type="match status" value="1"/>
</dbReference>